<sequence>MFVHHHPGRPSALTGRLGALTLAALVCLSPAAIEKTARAATISSEIQISLTIRDVCTMNTDDATPQVACSAGAPFRVYRGNYFASATEPRSAVFATASRDGSVEIAF</sequence>
<gene>
    <name evidence="1" type="ORF">V4C55_37855</name>
</gene>
<dbReference type="Proteomes" id="UP001494588">
    <property type="component" value="Unassembled WGS sequence"/>
</dbReference>
<name>A0ABU9QPZ5_9BURK</name>
<dbReference type="EMBL" id="JAZHGC010000052">
    <property type="protein sequence ID" value="MEM5291501.1"/>
    <property type="molecule type" value="Genomic_DNA"/>
</dbReference>
<protein>
    <submittedName>
        <fullName evidence="1">Uncharacterized protein</fullName>
    </submittedName>
</protein>
<reference evidence="1 2" key="1">
    <citation type="submission" date="2024-01" db="EMBL/GenBank/DDBJ databases">
        <title>The diversity of rhizobia nodulating Mimosa spp. in eleven states of Brazil covering several biomes is determined by host plant, location, and edaphic factors.</title>
        <authorList>
            <person name="Rouws L."/>
            <person name="Barauna A."/>
            <person name="Beukes C."/>
            <person name="De Faria S.M."/>
            <person name="Gross E."/>
            <person name="Dos Reis Junior F.B."/>
            <person name="Simon M."/>
            <person name="Maluk M."/>
            <person name="Odee D.W."/>
            <person name="Kenicer G."/>
            <person name="Young J.P.W."/>
            <person name="Reis V.M."/>
            <person name="Zilli J."/>
            <person name="James E.K."/>
        </authorList>
    </citation>
    <scope>NUCLEOTIDE SEQUENCE [LARGE SCALE GENOMIC DNA]</scope>
    <source>
        <strain evidence="1 2">JPY77</strain>
    </source>
</reference>
<keyword evidence="2" id="KW-1185">Reference proteome</keyword>
<dbReference type="RefSeq" id="WP_201661000.1">
    <property type="nucleotide sequence ID" value="NZ_CAJHCS010000044.1"/>
</dbReference>
<comment type="caution">
    <text evidence="1">The sequence shown here is derived from an EMBL/GenBank/DDBJ whole genome shotgun (WGS) entry which is preliminary data.</text>
</comment>
<proteinExistence type="predicted"/>
<organism evidence="1 2">
    <name type="scientific">Paraburkholderia sabiae</name>
    <dbReference type="NCBI Taxonomy" id="273251"/>
    <lineage>
        <taxon>Bacteria</taxon>
        <taxon>Pseudomonadati</taxon>
        <taxon>Pseudomonadota</taxon>
        <taxon>Betaproteobacteria</taxon>
        <taxon>Burkholderiales</taxon>
        <taxon>Burkholderiaceae</taxon>
        <taxon>Paraburkholderia</taxon>
    </lineage>
</organism>
<evidence type="ECO:0000313" key="2">
    <source>
        <dbReference type="Proteomes" id="UP001494588"/>
    </source>
</evidence>
<accession>A0ABU9QPZ5</accession>
<evidence type="ECO:0000313" key="1">
    <source>
        <dbReference type="EMBL" id="MEM5291501.1"/>
    </source>
</evidence>